<dbReference type="GO" id="GO:0016020">
    <property type="term" value="C:membrane"/>
    <property type="evidence" value="ECO:0007669"/>
    <property type="project" value="TreeGrafter"/>
</dbReference>
<protein>
    <recommendedName>
        <fullName evidence="2">CBM20 domain-containing protein</fullName>
    </recommendedName>
</protein>
<feature type="region of interest" description="Disordered" evidence="1">
    <location>
        <begin position="1"/>
        <end position="30"/>
    </location>
</feature>
<gene>
    <name evidence="3" type="ORF">Rsub_10001</name>
</gene>
<keyword evidence="4" id="KW-1185">Reference proteome</keyword>
<dbReference type="OrthoDB" id="552216at2759"/>
<name>A0A2V0PHB2_9CHLO</name>
<organism evidence="3 4">
    <name type="scientific">Raphidocelis subcapitata</name>
    <dbReference type="NCBI Taxonomy" id="307507"/>
    <lineage>
        <taxon>Eukaryota</taxon>
        <taxon>Viridiplantae</taxon>
        <taxon>Chlorophyta</taxon>
        <taxon>core chlorophytes</taxon>
        <taxon>Chlorophyceae</taxon>
        <taxon>CS clade</taxon>
        <taxon>Sphaeropleales</taxon>
        <taxon>Selenastraceae</taxon>
        <taxon>Raphidocelis</taxon>
    </lineage>
</organism>
<feature type="domain" description="CBM20" evidence="2">
    <location>
        <begin position="100"/>
        <end position="204"/>
    </location>
</feature>
<dbReference type="InterPro" id="IPR013783">
    <property type="entry name" value="Ig-like_fold"/>
</dbReference>
<dbReference type="SMART" id="SM01065">
    <property type="entry name" value="CBM_2"/>
    <property type="match status" value="1"/>
</dbReference>
<dbReference type="PROSITE" id="PS51166">
    <property type="entry name" value="CBM20"/>
    <property type="match status" value="1"/>
</dbReference>
<evidence type="ECO:0000313" key="3">
    <source>
        <dbReference type="EMBL" id="GBF97310.1"/>
    </source>
</evidence>
<dbReference type="InterPro" id="IPR013784">
    <property type="entry name" value="Carb-bd-like_fold"/>
</dbReference>
<dbReference type="AlphaFoldDB" id="A0A2V0PHB2"/>
<feature type="compositionally biased region" description="Gly residues" evidence="1">
    <location>
        <begin position="426"/>
        <end position="436"/>
    </location>
</feature>
<feature type="region of interest" description="Disordered" evidence="1">
    <location>
        <begin position="285"/>
        <end position="342"/>
    </location>
</feature>
<dbReference type="PANTHER" id="PTHR15048:SF0">
    <property type="entry name" value="STARCH-BINDING DOMAIN-CONTAINING PROTEIN 1"/>
    <property type="match status" value="1"/>
</dbReference>
<dbReference type="STRING" id="307507.A0A2V0PHB2"/>
<feature type="compositionally biased region" description="Gly residues" evidence="1">
    <location>
        <begin position="1"/>
        <end position="12"/>
    </location>
</feature>
<dbReference type="PANTHER" id="PTHR15048">
    <property type="entry name" value="STARCH-BINDING DOMAIN-CONTAINING PROTEIN 1"/>
    <property type="match status" value="1"/>
</dbReference>
<evidence type="ECO:0000256" key="1">
    <source>
        <dbReference type="SAM" id="MobiDB-lite"/>
    </source>
</evidence>
<evidence type="ECO:0000313" key="4">
    <source>
        <dbReference type="Proteomes" id="UP000247498"/>
    </source>
</evidence>
<reference evidence="3 4" key="1">
    <citation type="journal article" date="2018" name="Sci. Rep.">
        <title>Raphidocelis subcapitata (=Pseudokirchneriella subcapitata) provides an insight into genome evolution and environmental adaptations in the Sphaeropleales.</title>
        <authorList>
            <person name="Suzuki S."/>
            <person name="Yamaguchi H."/>
            <person name="Nakajima N."/>
            <person name="Kawachi M."/>
        </authorList>
    </citation>
    <scope>NUCLEOTIDE SEQUENCE [LARGE SCALE GENOMIC DNA]</scope>
    <source>
        <strain evidence="3 4">NIES-35</strain>
    </source>
</reference>
<feature type="compositionally biased region" description="Acidic residues" evidence="1">
    <location>
        <begin position="323"/>
        <end position="335"/>
    </location>
</feature>
<dbReference type="GO" id="GO:2001070">
    <property type="term" value="F:starch binding"/>
    <property type="evidence" value="ECO:0007669"/>
    <property type="project" value="InterPro"/>
</dbReference>
<dbReference type="Proteomes" id="UP000247498">
    <property type="component" value="Unassembled WGS sequence"/>
</dbReference>
<dbReference type="Gene3D" id="2.60.40.10">
    <property type="entry name" value="Immunoglobulins"/>
    <property type="match status" value="1"/>
</dbReference>
<feature type="compositionally biased region" description="Pro residues" evidence="1">
    <location>
        <begin position="70"/>
        <end position="79"/>
    </location>
</feature>
<proteinExistence type="predicted"/>
<dbReference type="SUPFAM" id="SSF49452">
    <property type="entry name" value="Starch-binding domain-like"/>
    <property type="match status" value="1"/>
</dbReference>
<dbReference type="Pfam" id="PF00686">
    <property type="entry name" value="CBM_20"/>
    <property type="match status" value="1"/>
</dbReference>
<sequence>MSTGGRLAGALGGRAHLPAPPRPARHAGRRIWETERIRSTIVAAGASATLAPLVATTTPTGGLPGHHQRPPQPQRPQPRVPSQQPQQREGAADAPPRQQEQRAALVEVAFSIHYRCAFGEAVHVCGSHEALGAWDPSRAVRMEWTQGDTWTAVVALPAGPALLYKYVVAGPCGAPLRWQEGGDIALCLSGPPAARLDAVDSWCQRMQLRRRYAPQPPAAGPGRRAPAQAPGVWEMCSGEDDPCAIEARRGAHGSADALSRLAGAGDAAGDAADALAAFAQRRWQEEPWQWGQPAPPARPHGGARPGLDVSRLRGAFSPLTSSQEEDSEEEEEEEAAQAAASAAASALLAPLAGQPPPPDPAAVAAAAAALAAAAESGEAMDPLVAALLADDCEVCVLQYVHDAIATASCTCAPSSASSGDWDDEAGGGADGGGAGPPGALAELRARALGAVGDALARSGALAEGGGDPAAPARLAADRRLAAAQWQLGGHALAA</sequence>
<evidence type="ECO:0000259" key="2">
    <source>
        <dbReference type="PROSITE" id="PS51166"/>
    </source>
</evidence>
<dbReference type="InterPro" id="IPR002044">
    <property type="entry name" value="CBM20"/>
</dbReference>
<accession>A0A2V0PHB2</accession>
<feature type="region of interest" description="Disordered" evidence="1">
    <location>
        <begin position="413"/>
        <end position="437"/>
    </location>
</feature>
<dbReference type="EMBL" id="BDRX01000096">
    <property type="protein sequence ID" value="GBF97310.1"/>
    <property type="molecule type" value="Genomic_DNA"/>
</dbReference>
<comment type="caution">
    <text evidence="3">The sequence shown here is derived from an EMBL/GenBank/DDBJ whole genome shotgun (WGS) entry which is preliminary data.</text>
</comment>
<feature type="region of interest" description="Disordered" evidence="1">
    <location>
        <begin position="55"/>
        <end position="100"/>
    </location>
</feature>
<dbReference type="InParanoid" id="A0A2V0PHB2"/>